<comment type="caution">
    <text evidence="2">The sequence shown here is derived from an EMBL/GenBank/DDBJ whole genome shotgun (WGS) entry which is preliminary data.</text>
</comment>
<dbReference type="Proteomes" id="UP000823388">
    <property type="component" value="Chromosome 9K"/>
</dbReference>
<name>A0A8T0N654_PANVG</name>
<feature type="region of interest" description="Disordered" evidence="1">
    <location>
        <begin position="80"/>
        <end position="110"/>
    </location>
</feature>
<protein>
    <submittedName>
        <fullName evidence="2">Uncharacterized protein</fullName>
    </submittedName>
</protein>
<feature type="compositionally biased region" description="Basic residues" evidence="1">
    <location>
        <begin position="91"/>
        <end position="107"/>
    </location>
</feature>
<sequence length="162" mass="18047">MWGWGRTAGVKQPLDAAARGHWGHNARPQQGVHGDLAHHASLQPLHAGRLLRTPMNRFHTMPLNATAAFTPRCFRAAAASAPCSSTPPQLPRRRSLHARTARRRRSFRASQSHLRATPLDVAAAAWLRCLLLPRPPLPWGRRPLAARSRRSNLNRDLVRLGD</sequence>
<evidence type="ECO:0000256" key="1">
    <source>
        <dbReference type="SAM" id="MobiDB-lite"/>
    </source>
</evidence>
<organism evidence="2 3">
    <name type="scientific">Panicum virgatum</name>
    <name type="common">Blackwell switchgrass</name>
    <dbReference type="NCBI Taxonomy" id="38727"/>
    <lineage>
        <taxon>Eukaryota</taxon>
        <taxon>Viridiplantae</taxon>
        <taxon>Streptophyta</taxon>
        <taxon>Embryophyta</taxon>
        <taxon>Tracheophyta</taxon>
        <taxon>Spermatophyta</taxon>
        <taxon>Magnoliopsida</taxon>
        <taxon>Liliopsida</taxon>
        <taxon>Poales</taxon>
        <taxon>Poaceae</taxon>
        <taxon>PACMAD clade</taxon>
        <taxon>Panicoideae</taxon>
        <taxon>Panicodae</taxon>
        <taxon>Paniceae</taxon>
        <taxon>Panicinae</taxon>
        <taxon>Panicum</taxon>
        <taxon>Panicum sect. Hiantes</taxon>
    </lineage>
</organism>
<proteinExistence type="predicted"/>
<dbReference type="AlphaFoldDB" id="A0A8T0N654"/>
<accession>A0A8T0N654</accession>
<keyword evidence="3" id="KW-1185">Reference proteome</keyword>
<evidence type="ECO:0000313" key="2">
    <source>
        <dbReference type="EMBL" id="KAG2544393.1"/>
    </source>
</evidence>
<reference evidence="2" key="1">
    <citation type="submission" date="2020-05" db="EMBL/GenBank/DDBJ databases">
        <title>WGS assembly of Panicum virgatum.</title>
        <authorList>
            <person name="Lovell J.T."/>
            <person name="Jenkins J."/>
            <person name="Shu S."/>
            <person name="Juenger T.E."/>
            <person name="Schmutz J."/>
        </authorList>
    </citation>
    <scope>NUCLEOTIDE SEQUENCE</scope>
    <source>
        <strain evidence="2">AP13</strain>
    </source>
</reference>
<evidence type="ECO:0000313" key="3">
    <source>
        <dbReference type="Proteomes" id="UP000823388"/>
    </source>
</evidence>
<gene>
    <name evidence="2" type="ORF">PVAP13_9KG024040</name>
</gene>
<dbReference type="EMBL" id="CM029053">
    <property type="protein sequence ID" value="KAG2544393.1"/>
    <property type="molecule type" value="Genomic_DNA"/>
</dbReference>